<comment type="caution">
    <text evidence="1">The sequence shown here is derived from an EMBL/GenBank/DDBJ whole genome shotgun (WGS) entry which is preliminary data.</text>
</comment>
<evidence type="ECO:0000313" key="2">
    <source>
        <dbReference type="Proteomes" id="UP000254718"/>
    </source>
</evidence>
<name>A0AAX2KJL8_ECOLX</name>
<reference evidence="1 2" key="1">
    <citation type="submission" date="2018-06" db="EMBL/GenBank/DDBJ databases">
        <authorList>
            <consortium name="Pathogen Informatics"/>
            <person name="Doyle S."/>
        </authorList>
    </citation>
    <scope>NUCLEOTIDE SEQUENCE [LARGE SCALE GENOMIC DNA]</scope>
    <source>
        <strain evidence="1 2">NCTC8333</strain>
    </source>
</reference>
<accession>A0AAX2KJL8</accession>
<evidence type="ECO:0000313" key="1">
    <source>
        <dbReference type="EMBL" id="STO17661.1"/>
    </source>
</evidence>
<dbReference type="EMBL" id="UGFE01000003">
    <property type="protein sequence ID" value="STO17661.1"/>
    <property type="molecule type" value="Genomic_DNA"/>
</dbReference>
<dbReference type="AlphaFoldDB" id="A0AAX2KJL8"/>
<sequence>MELVRKTRKEFLDLYRMGAFTCVVATQDEVTKSWRLFALNKKGIAVFIEKARGGIREWAGLNYVADFCAAMGIRRLGSPYARSKVTKIGLFVSKMRRN</sequence>
<proteinExistence type="predicted"/>
<gene>
    <name evidence="1" type="ORF">NCTC8333_05900</name>
</gene>
<dbReference type="Proteomes" id="UP000254718">
    <property type="component" value="Unassembled WGS sequence"/>
</dbReference>
<protein>
    <submittedName>
        <fullName evidence="1">Uncharacterized protein</fullName>
    </submittedName>
</protein>
<organism evidence="1 2">
    <name type="scientific">Escherichia coli</name>
    <dbReference type="NCBI Taxonomy" id="562"/>
    <lineage>
        <taxon>Bacteria</taxon>
        <taxon>Pseudomonadati</taxon>
        <taxon>Pseudomonadota</taxon>
        <taxon>Gammaproteobacteria</taxon>
        <taxon>Enterobacterales</taxon>
        <taxon>Enterobacteriaceae</taxon>
        <taxon>Escherichia</taxon>
    </lineage>
</organism>